<dbReference type="KEGG" id="pchm:VFPPC_01895"/>
<dbReference type="RefSeq" id="XP_022284769.1">
    <property type="nucleotide sequence ID" value="XM_022428245.1"/>
</dbReference>
<evidence type="ECO:0000313" key="3">
    <source>
        <dbReference type="Proteomes" id="UP000078397"/>
    </source>
</evidence>
<sequence length="283" mass="31323">MQSENQPALSYRQQVSVTVLFCIQCSIFCPAAIFTKSAPFYDMPPRVYRPALILLAIVGPVIGIVLVVATWNWFGKFSLEYWADTELSFMLLWIILIEGWVFSGLTLSAFGNTKAKRQIVKRSLQILSAVGFVLICVDFGFRGSPRQLVTPAAAAHRGSMALGWIVMRYHASEAKDWKLLIPLDIRSVCEVFTFALSFVSFCEGLGQGQRVNYKLVLNGLFTVIGIIHGVTQLRRHYKDKEDAKRRGIDDSAHPEAEGAYSLSDCSTVKASIASSSKEGLIGS</sequence>
<feature type="transmembrane region" description="Helical" evidence="1">
    <location>
        <begin position="47"/>
        <end position="71"/>
    </location>
</feature>
<accession>A0A179GAG4</accession>
<dbReference type="GeneID" id="28845642"/>
<protein>
    <submittedName>
        <fullName evidence="2">Uncharacterized protein</fullName>
    </submittedName>
</protein>
<keyword evidence="1" id="KW-0812">Transmembrane</keyword>
<feature type="transmembrane region" description="Helical" evidence="1">
    <location>
        <begin position="123"/>
        <end position="142"/>
    </location>
</feature>
<comment type="caution">
    <text evidence="2">The sequence shown here is derived from an EMBL/GenBank/DDBJ whole genome shotgun (WGS) entry which is preliminary data.</text>
</comment>
<dbReference type="EMBL" id="LSBJ02000001">
    <property type="protein sequence ID" value="OAQ74373.2"/>
    <property type="molecule type" value="Genomic_DNA"/>
</dbReference>
<feature type="transmembrane region" description="Helical" evidence="1">
    <location>
        <begin position="15"/>
        <end position="35"/>
    </location>
</feature>
<keyword evidence="1" id="KW-0472">Membrane</keyword>
<evidence type="ECO:0000256" key="1">
    <source>
        <dbReference type="SAM" id="Phobius"/>
    </source>
</evidence>
<organism evidence="2 3">
    <name type="scientific">Pochonia chlamydosporia 170</name>
    <dbReference type="NCBI Taxonomy" id="1380566"/>
    <lineage>
        <taxon>Eukaryota</taxon>
        <taxon>Fungi</taxon>
        <taxon>Dikarya</taxon>
        <taxon>Ascomycota</taxon>
        <taxon>Pezizomycotina</taxon>
        <taxon>Sordariomycetes</taxon>
        <taxon>Hypocreomycetidae</taxon>
        <taxon>Hypocreales</taxon>
        <taxon>Clavicipitaceae</taxon>
        <taxon>Pochonia</taxon>
    </lineage>
</organism>
<gene>
    <name evidence="2" type="ORF">VFPPC_01895</name>
</gene>
<feature type="transmembrane region" description="Helical" evidence="1">
    <location>
        <begin position="91"/>
        <end position="111"/>
    </location>
</feature>
<proteinExistence type="predicted"/>
<keyword evidence="3" id="KW-1185">Reference proteome</keyword>
<reference evidence="2 3" key="1">
    <citation type="journal article" date="2016" name="PLoS Pathog.">
        <title>Biosynthesis of antibiotic leucinostatins in bio-control fungus Purpureocillium lilacinum and their inhibition on phytophthora revealed by genome mining.</title>
        <authorList>
            <person name="Wang G."/>
            <person name="Liu Z."/>
            <person name="Lin R."/>
            <person name="Li E."/>
            <person name="Mao Z."/>
            <person name="Ling J."/>
            <person name="Yang Y."/>
            <person name="Yin W.B."/>
            <person name="Xie B."/>
        </authorList>
    </citation>
    <scope>NUCLEOTIDE SEQUENCE [LARGE SCALE GENOMIC DNA]</scope>
    <source>
        <strain evidence="2">170</strain>
    </source>
</reference>
<keyword evidence="1" id="KW-1133">Transmembrane helix</keyword>
<name>A0A179GAG4_METCM</name>
<evidence type="ECO:0000313" key="2">
    <source>
        <dbReference type="EMBL" id="OAQ74373.2"/>
    </source>
</evidence>
<dbReference type="AlphaFoldDB" id="A0A179GAG4"/>
<dbReference type="Proteomes" id="UP000078397">
    <property type="component" value="Unassembled WGS sequence"/>
</dbReference>